<accession>A0A0F9T6S4</accession>
<protein>
    <submittedName>
        <fullName evidence="1">Uncharacterized protein</fullName>
    </submittedName>
</protein>
<gene>
    <name evidence="1" type="ORF">LCGC14_0365610</name>
</gene>
<organism evidence="1">
    <name type="scientific">marine sediment metagenome</name>
    <dbReference type="NCBI Taxonomy" id="412755"/>
    <lineage>
        <taxon>unclassified sequences</taxon>
        <taxon>metagenomes</taxon>
        <taxon>ecological metagenomes</taxon>
    </lineage>
</organism>
<dbReference type="AlphaFoldDB" id="A0A0F9T6S4"/>
<name>A0A0F9T6S4_9ZZZZ</name>
<evidence type="ECO:0000313" key="1">
    <source>
        <dbReference type="EMBL" id="KKN76910.1"/>
    </source>
</evidence>
<dbReference type="EMBL" id="LAZR01000287">
    <property type="protein sequence ID" value="KKN76910.1"/>
    <property type="molecule type" value="Genomic_DNA"/>
</dbReference>
<sequence>MTKQEEIQECGLLLNQEYELTGSFNWCPFCKAFNKGTPDDCDYCYKAETLTAEVLYDD</sequence>
<proteinExistence type="predicted"/>
<comment type="caution">
    <text evidence="1">The sequence shown here is derived from an EMBL/GenBank/DDBJ whole genome shotgun (WGS) entry which is preliminary data.</text>
</comment>
<reference evidence="1" key="1">
    <citation type="journal article" date="2015" name="Nature">
        <title>Complex archaea that bridge the gap between prokaryotes and eukaryotes.</title>
        <authorList>
            <person name="Spang A."/>
            <person name="Saw J.H."/>
            <person name="Jorgensen S.L."/>
            <person name="Zaremba-Niedzwiedzka K."/>
            <person name="Martijn J."/>
            <person name="Lind A.E."/>
            <person name="van Eijk R."/>
            <person name="Schleper C."/>
            <person name="Guy L."/>
            <person name="Ettema T.J."/>
        </authorList>
    </citation>
    <scope>NUCLEOTIDE SEQUENCE</scope>
</reference>